<dbReference type="PANTHER" id="PTHR47947">
    <property type="entry name" value="CYTOCHROME P450 82C3-RELATED"/>
    <property type="match status" value="1"/>
</dbReference>
<dbReference type="Pfam" id="PF00067">
    <property type="entry name" value="p450"/>
    <property type="match status" value="1"/>
</dbReference>
<dbReference type="GO" id="GO:0020037">
    <property type="term" value="F:heme binding"/>
    <property type="evidence" value="ECO:0007669"/>
    <property type="project" value="InterPro"/>
</dbReference>
<keyword evidence="3" id="KW-0560">Oxidoreductase</keyword>
<dbReference type="Proteomes" id="UP001162972">
    <property type="component" value="Chromosome 2"/>
</dbReference>
<keyword evidence="2" id="KW-0479">Metal-binding</keyword>
<keyword evidence="1" id="KW-0349">Heme</keyword>
<accession>A0AAD6JIS7</accession>
<keyword evidence="4" id="KW-0408">Iron</keyword>
<dbReference type="InterPro" id="IPR001128">
    <property type="entry name" value="Cyt_P450"/>
</dbReference>
<name>A0AAD6JIS7_9ROSI</name>
<sequence length="89" mass="9966">MGVHIGDQLYQMMFVAGTETSSVSLEWAMALLLNHPKAMKKLKAELDEHVGHERLLKESDIAKLPYLRHNADGECLGHAQRSQTLGGRR</sequence>
<dbReference type="InterPro" id="IPR050651">
    <property type="entry name" value="Plant_Cytochrome_P450_Monoox"/>
</dbReference>
<dbReference type="AlphaFoldDB" id="A0AAD6JIS7"/>
<evidence type="ECO:0000256" key="5">
    <source>
        <dbReference type="ARBA" id="ARBA00023033"/>
    </source>
</evidence>
<dbReference type="InterPro" id="IPR002401">
    <property type="entry name" value="Cyt_P450_E_grp-I"/>
</dbReference>
<evidence type="ECO:0000256" key="3">
    <source>
        <dbReference type="ARBA" id="ARBA00023002"/>
    </source>
</evidence>
<protein>
    <recommendedName>
        <fullName evidence="8">Cytochrome P450</fullName>
    </recommendedName>
</protein>
<evidence type="ECO:0008006" key="8">
    <source>
        <dbReference type="Google" id="ProtNLM"/>
    </source>
</evidence>
<dbReference type="SUPFAM" id="SSF48264">
    <property type="entry name" value="Cytochrome P450"/>
    <property type="match status" value="1"/>
</dbReference>
<dbReference type="PRINTS" id="PR00463">
    <property type="entry name" value="EP450I"/>
</dbReference>
<keyword evidence="5" id="KW-0503">Monooxygenase</keyword>
<reference evidence="6 7" key="1">
    <citation type="journal article" date="2023" name="Int. J. Mol. Sci.">
        <title>De Novo Assembly and Annotation of 11 Diverse Shrub Willow (Salix) Genomes Reveals Novel Gene Organization in Sex-Linked Regions.</title>
        <authorList>
            <person name="Hyden B."/>
            <person name="Feng K."/>
            <person name="Yates T.B."/>
            <person name="Jawdy S."/>
            <person name="Cereghino C."/>
            <person name="Smart L.B."/>
            <person name="Muchero W."/>
        </authorList>
    </citation>
    <scope>NUCLEOTIDE SEQUENCE [LARGE SCALE GENOMIC DNA]</scope>
    <source>
        <tissue evidence="6">Shoot tip</tissue>
    </source>
</reference>
<evidence type="ECO:0000313" key="7">
    <source>
        <dbReference type="Proteomes" id="UP001162972"/>
    </source>
</evidence>
<evidence type="ECO:0000256" key="2">
    <source>
        <dbReference type="ARBA" id="ARBA00022723"/>
    </source>
</evidence>
<dbReference type="InterPro" id="IPR036396">
    <property type="entry name" value="Cyt_P450_sf"/>
</dbReference>
<dbReference type="PANTHER" id="PTHR47947:SF13">
    <property type="entry name" value="CYTOCHROME P450, FAMILY 81, SUBFAMILY K, POLYPEPTIDE 1-RELATED"/>
    <property type="match status" value="1"/>
</dbReference>
<evidence type="ECO:0000313" key="6">
    <source>
        <dbReference type="EMBL" id="KAJ6404914.1"/>
    </source>
</evidence>
<dbReference type="Gene3D" id="1.10.630.10">
    <property type="entry name" value="Cytochrome P450"/>
    <property type="match status" value="1"/>
</dbReference>
<proteinExistence type="predicted"/>
<dbReference type="GO" id="GO:0016705">
    <property type="term" value="F:oxidoreductase activity, acting on paired donors, with incorporation or reduction of molecular oxygen"/>
    <property type="evidence" value="ECO:0007669"/>
    <property type="project" value="InterPro"/>
</dbReference>
<comment type="caution">
    <text evidence="6">The sequence shown here is derived from an EMBL/GenBank/DDBJ whole genome shotgun (WGS) entry which is preliminary data.</text>
</comment>
<evidence type="ECO:0000256" key="1">
    <source>
        <dbReference type="ARBA" id="ARBA00022617"/>
    </source>
</evidence>
<organism evidence="6 7">
    <name type="scientific">Salix udensis</name>
    <dbReference type="NCBI Taxonomy" id="889485"/>
    <lineage>
        <taxon>Eukaryota</taxon>
        <taxon>Viridiplantae</taxon>
        <taxon>Streptophyta</taxon>
        <taxon>Embryophyta</taxon>
        <taxon>Tracheophyta</taxon>
        <taxon>Spermatophyta</taxon>
        <taxon>Magnoliopsida</taxon>
        <taxon>eudicotyledons</taxon>
        <taxon>Gunneridae</taxon>
        <taxon>Pentapetalae</taxon>
        <taxon>rosids</taxon>
        <taxon>fabids</taxon>
        <taxon>Malpighiales</taxon>
        <taxon>Salicaceae</taxon>
        <taxon>Saliceae</taxon>
        <taxon>Salix</taxon>
    </lineage>
</organism>
<evidence type="ECO:0000256" key="4">
    <source>
        <dbReference type="ARBA" id="ARBA00023004"/>
    </source>
</evidence>
<dbReference type="GO" id="GO:0004497">
    <property type="term" value="F:monooxygenase activity"/>
    <property type="evidence" value="ECO:0007669"/>
    <property type="project" value="UniProtKB-KW"/>
</dbReference>
<dbReference type="EMBL" id="JAPFFJ010000017">
    <property type="protein sequence ID" value="KAJ6404914.1"/>
    <property type="molecule type" value="Genomic_DNA"/>
</dbReference>
<gene>
    <name evidence="6" type="ORF">OIU84_012981</name>
</gene>
<dbReference type="GO" id="GO:0005506">
    <property type="term" value="F:iron ion binding"/>
    <property type="evidence" value="ECO:0007669"/>
    <property type="project" value="InterPro"/>
</dbReference>
<keyword evidence="7" id="KW-1185">Reference proteome</keyword>